<reference evidence="7 8" key="1">
    <citation type="journal article" date="2004" name="Extremophiles">
        <title>Halobacillus locisalis sp. nov., a halophilic bacterium isolated from a marine solar saltern of the Yellow Sea in Korea.</title>
        <authorList>
            <person name="Yoon J.H."/>
            <person name="Kang K.H."/>
            <person name="Oh T.K."/>
            <person name="Park Y.H."/>
        </authorList>
    </citation>
    <scope>NUCLEOTIDE SEQUENCE [LARGE SCALE GENOMIC DNA]</scope>
    <source>
        <strain evidence="7 8">KCTC 3788</strain>
    </source>
</reference>
<dbReference type="AlphaFoldDB" id="A0A838CR65"/>
<dbReference type="EMBL" id="JACEFG010000001">
    <property type="protein sequence ID" value="MBA2174116.1"/>
    <property type="molecule type" value="Genomic_DNA"/>
</dbReference>
<dbReference type="PRINTS" id="PR01006">
    <property type="entry name" value="FLGHOOKFLIE"/>
</dbReference>
<dbReference type="HAMAP" id="MF_00724">
    <property type="entry name" value="FliE"/>
    <property type="match status" value="1"/>
</dbReference>
<dbReference type="PANTHER" id="PTHR34653:SF1">
    <property type="entry name" value="FLAGELLAR HOOK-BASAL BODY COMPLEX PROTEIN FLIE"/>
    <property type="match status" value="1"/>
</dbReference>
<evidence type="ECO:0000256" key="2">
    <source>
        <dbReference type="ARBA" id="ARBA00009272"/>
    </source>
</evidence>
<dbReference type="InterPro" id="IPR001624">
    <property type="entry name" value="FliE"/>
</dbReference>
<keyword evidence="3 4" id="KW-0975">Bacterial flagellum</keyword>
<dbReference type="NCBIfam" id="TIGR00205">
    <property type="entry name" value="fliE"/>
    <property type="match status" value="1"/>
</dbReference>
<dbReference type="GO" id="GO:0005198">
    <property type="term" value="F:structural molecule activity"/>
    <property type="evidence" value="ECO:0007669"/>
    <property type="project" value="UniProtKB-UniRule"/>
</dbReference>
<evidence type="ECO:0000256" key="3">
    <source>
        <dbReference type="ARBA" id="ARBA00023143"/>
    </source>
</evidence>
<dbReference type="Pfam" id="PF02049">
    <property type="entry name" value="FliE"/>
    <property type="match status" value="1"/>
</dbReference>
<evidence type="ECO:0000256" key="6">
    <source>
        <dbReference type="SAM" id="MobiDB-lite"/>
    </source>
</evidence>
<feature type="compositionally biased region" description="Polar residues" evidence="6">
    <location>
        <begin position="1"/>
        <end position="22"/>
    </location>
</feature>
<comment type="subcellular location">
    <subcellularLocation>
        <location evidence="1 4">Bacterial flagellum basal body</location>
    </subcellularLocation>
</comment>
<organism evidence="7 8">
    <name type="scientific">Halobacillus locisalis</name>
    <dbReference type="NCBI Taxonomy" id="220753"/>
    <lineage>
        <taxon>Bacteria</taxon>
        <taxon>Bacillati</taxon>
        <taxon>Bacillota</taxon>
        <taxon>Bacilli</taxon>
        <taxon>Bacillales</taxon>
        <taxon>Bacillaceae</taxon>
        <taxon>Halobacillus</taxon>
    </lineage>
</organism>
<gene>
    <name evidence="4 7" type="primary">fliE</name>
    <name evidence="7" type="ORF">H0266_04285</name>
</gene>
<evidence type="ECO:0000256" key="5">
    <source>
        <dbReference type="NCBIfam" id="TIGR00205"/>
    </source>
</evidence>
<dbReference type="GO" id="GO:0003774">
    <property type="term" value="F:cytoskeletal motor activity"/>
    <property type="evidence" value="ECO:0007669"/>
    <property type="project" value="InterPro"/>
</dbReference>
<feature type="region of interest" description="Disordered" evidence="6">
    <location>
        <begin position="1"/>
        <end position="28"/>
    </location>
</feature>
<name>A0A838CR65_9BACI</name>
<keyword evidence="8" id="KW-1185">Reference proteome</keyword>
<dbReference type="GO" id="GO:0071973">
    <property type="term" value="P:bacterial-type flagellum-dependent cell motility"/>
    <property type="evidence" value="ECO:0007669"/>
    <property type="project" value="InterPro"/>
</dbReference>
<sequence>MSTITNPFAQQAVSMDTNTSPAKPSVTPGEAHATFANQLKNAIDSVNKSQVESNEMTKALARGEVDDLHNVMITAQKASITMQTTVQMQNKVVEAYKEIMRMQV</sequence>
<keyword evidence="7" id="KW-0282">Flagellum</keyword>
<evidence type="ECO:0000313" key="7">
    <source>
        <dbReference type="EMBL" id="MBA2174116.1"/>
    </source>
</evidence>
<dbReference type="RefSeq" id="WP_181471131.1">
    <property type="nucleotide sequence ID" value="NZ_JACEFG010000001.1"/>
</dbReference>
<evidence type="ECO:0000256" key="4">
    <source>
        <dbReference type="HAMAP-Rule" id="MF_00724"/>
    </source>
</evidence>
<evidence type="ECO:0000256" key="1">
    <source>
        <dbReference type="ARBA" id="ARBA00004117"/>
    </source>
</evidence>
<comment type="similarity">
    <text evidence="2 4">Belongs to the FliE family.</text>
</comment>
<comment type="caution">
    <text evidence="7">The sequence shown here is derived from an EMBL/GenBank/DDBJ whole genome shotgun (WGS) entry which is preliminary data.</text>
</comment>
<dbReference type="PANTHER" id="PTHR34653">
    <property type="match status" value="1"/>
</dbReference>
<accession>A0A838CR65</accession>
<protein>
    <recommendedName>
        <fullName evidence="4 5">Flagellar hook-basal body complex protein FliE</fullName>
    </recommendedName>
</protein>
<keyword evidence="7" id="KW-0969">Cilium</keyword>
<dbReference type="GO" id="GO:0009425">
    <property type="term" value="C:bacterial-type flagellum basal body"/>
    <property type="evidence" value="ECO:0007669"/>
    <property type="project" value="UniProtKB-SubCell"/>
</dbReference>
<dbReference type="Proteomes" id="UP000571017">
    <property type="component" value="Unassembled WGS sequence"/>
</dbReference>
<proteinExistence type="inferred from homology"/>
<keyword evidence="7" id="KW-0966">Cell projection</keyword>
<evidence type="ECO:0000313" key="8">
    <source>
        <dbReference type="Proteomes" id="UP000571017"/>
    </source>
</evidence>